<keyword evidence="2" id="KW-1185">Reference proteome</keyword>
<feature type="non-terminal residue" evidence="1">
    <location>
        <position position="1"/>
    </location>
</feature>
<evidence type="ECO:0000313" key="1">
    <source>
        <dbReference type="EMBL" id="MBI0316110.1"/>
    </source>
</evidence>
<comment type="caution">
    <text evidence="1">The sequence shown here is derived from an EMBL/GenBank/DDBJ whole genome shotgun (WGS) entry which is preliminary data.</text>
</comment>
<dbReference type="EMBL" id="JAEEAQ010000257">
    <property type="protein sequence ID" value="MBI0316110.1"/>
    <property type="molecule type" value="Genomic_DNA"/>
</dbReference>
<organism evidence="1 2">
    <name type="scientific">Streptomyces javensis</name>
    <dbReference type="NCBI Taxonomy" id="114698"/>
    <lineage>
        <taxon>Bacteria</taxon>
        <taxon>Bacillati</taxon>
        <taxon>Actinomycetota</taxon>
        <taxon>Actinomycetes</taxon>
        <taxon>Kitasatosporales</taxon>
        <taxon>Streptomycetaceae</taxon>
        <taxon>Streptomyces</taxon>
        <taxon>Streptomyces violaceusniger group</taxon>
    </lineage>
</organism>
<gene>
    <name evidence="1" type="ORF">JBF12_24640</name>
</gene>
<protein>
    <submittedName>
        <fullName evidence="1">Uncharacterized protein</fullName>
    </submittedName>
</protein>
<evidence type="ECO:0000313" key="2">
    <source>
        <dbReference type="Proteomes" id="UP000638849"/>
    </source>
</evidence>
<proteinExistence type="predicted"/>
<name>A0ABS0RFP4_9ACTN</name>
<accession>A0ABS0RFP4</accession>
<dbReference type="Proteomes" id="UP000638849">
    <property type="component" value="Unassembled WGS sequence"/>
</dbReference>
<sequence>EVYRGKLVLYGCGDMVDDYEGIGGYERYRDDLRLLYFPELDPDTGRLVNLRMVPLRSRRMRLERTGHEDAAWLGGTLDRVGAFLGSHVDVRPDDVLTLRGP</sequence>
<reference evidence="1 2" key="1">
    <citation type="submission" date="2020-12" db="EMBL/GenBank/DDBJ databases">
        <authorList>
            <person name="Kusuma A.B."/>
            <person name="Nouioui I."/>
            <person name="Goodfellow M."/>
        </authorList>
    </citation>
    <scope>NUCLEOTIDE SEQUENCE [LARGE SCALE GENOMIC DNA]</scope>
    <source>
        <strain evidence="1 2">DSM 41764</strain>
    </source>
</reference>